<dbReference type="AlphaFoldDB" id="A0A182QCA3"/>
<dbReference type="GO" id="GO:0099518">
    <property type="term" value="P:vesicle cytoskeletal trafficking"/>
    <property type="evidence" value="ECO:0007669"/>
    <property type="project" value="TreeGrafter"/>
</dbReference>
<dbReference type="GO" id="GO:0031267">
    <property type="term" value="F:small GTPase binding"/>
    <property type="evidence" value="ECO:0007669"/>
    <property type="project" value="TreeGrafter"/>
</dbReference>
<reference evidence="3" key="1">
    <citation type="submission" date="2014-01" db="EMBL/GenBank/DDBJ databases">
        <title>The Genome Sequence of Anopheles farauti FAR1 (V2).</title>
        <authorList>
            <consortium name="The Broad Institute Genomics Platform"/>
            <person name="Neafsey D.E."/>
            <person name="Besansky N."/>
            <person name="Howell P."/>
            <person name="Walton C."/>
            <person name="Young S.K."/>
            <person name="Zeng Q."/>
            <person name="Gargeya S."/>
            <person name="Fitzgerald M."/>
            <person name="Haas B."/>
            <person name="Abouelleil A."/>
            <person name="Allen A.W."/>
            <person name="Alvarado L."/>
            <person name="Arachchi H.M."/>
            <person name="Berlin A.M."/>
            <person name="Chapman S.B."/>
            <person name="Gainer-Dewar J."/>
            <person name="Goldberg J."/>
            <person name="Griggs A."/>
            <person name="Gujja S."/>
            <person name="Hansen M."/>
            <person name="Howarth C."/>
            <person name="Imamovic A."/>
            <person name="Ireland A."/>
            <person name="Larimer J."/>
            <person name="McCowan C."/>
            <person name="Murphy C."/>
            <person name="Pearson M."/>
            <person name="Poon T.W."/>
            <person name="Priest M."/>
            <person name="Roberts A."/>
            <person name="Saif S."/>
            <person name="Shea T."/>
            <person name="Sisk P."/>
            <person name="Sykes S."/>
            <person name="Wortman J."/>
            <person name="Nusbaum C."/>
            <person name="Birren B."/>
        </authorList>
    </citation>
    <scope>NUCLEOTIDE SEQUENCE [LARGE SCALE GENOMIC DNA]</scope>
    <source>
        <strain evidence="3">FAR1</strain>
    </source>
</reference>
<sequence length="488" mass="56436">MRSERPRYGRLCVPNRSIFHLNTPSYGAIGRARNTETMAETTSEPKEEPPIPKCDCAQQQQQNHQLLAETRAQLGTLEQANELLQRKLDGYVKDNENLVIKYAFVEKKVLDLKALVEEKESKMKRYDQDVSALQKQIGVLKADKAKLQKNIESKLRDVERLGKELEGSRHYASQVEMRHKYGSCRLRREAEERMVQERLEAEVLTMRQQLLQHVIAEETHQTSEQVAEMERKVMELQAREIMLKHANDEQTGRIAALQRTNAELRDGIERQDRKHTGTLALLKECEAERDQLRQQMSSHQEELNRQRALIAELESKVEAAKLAAEESARLERLACEQRTELEQLAGTLDDQRKDLEELKERELELLALNKDLSEVNCLLQQEIATQEAKTIAITLEYGKFVTMCQEYDAQIVSLANSLALERQHRTEERLLMAKHIADRTKRLEQTEGCLQQTLNELEASRKKYCALVKDFKREMKSVRHGVESTIGQ</sequence>
<dbReference type="GO" id="GO:0005802">
    <property type="term" value="C:trans-Golgi network"/>
    <property type="evidence" value="ECO:0007669"/>
    <property type="project" value="TreeGrafter"/>
</dbReference>
<accession>A0A182QCA3</accession>
<feature type="coiled-coil region" evidence="1">
    <location>
        <begin position="443"/>
        <end position="474"/>
    </location>
</feature>
<evidence type="ECO:0000256" key="1">
    <source>
        <dbReference type="SAM" id="Coils"/>
    </source>
</evidence>
<name>A0A182QCA3_9DIPT</name>
<organism evidence="2 3">
    <name type="scientific">Anopheles farauti</name>
    <dbReference type="NCBI Taxonomy" id="69004"/>
    <lineage>
        <taxon>Eukaryota</taxon>
        <taxon>Metazoa</taxon>
        <taxon>Ecdysozoa</taxon>
        <taxon>Arthropoda</taxon>
        <taxon>Hexapoda</taxon>
        <taxon>Insecta</taxon>
        <taxon>Pterygota</taxon>
        <taxon>Neoptera</taxon>
        <taxon>Endopterygota</taxon>
        <taxon>Diptera</taxon>
        <taxon>Nematocera</taxon>
        <taxon>Culicoidea</taxon>
        <taxon>Culicidae</taxon>
        <taxon>Anophelinae</taxon>
        <taxon>Anopheles</taxon>
    </lineage>
</organism>
<dbReference type="EnsemblMetazoa" id="AFAF007297-RA">
    <property type="protein sequence ID" value="AFAF007297-PA"/>
    <property type="gene ID" value="AFAF007297"/>
</dbReference>
<dbReference type="VEuPathDB" id="VectorBase:AFAF007297"/>
<protein>
    <submittedName>
        <fullName evidence="2">Uncharacterized protein</fullName>
    </submittedName>
</protein>
<dbReference type="EMBL" id="AXCN02002153">
    <property type="status" value="NOT_ANNOTATED_CDS"/>
    <property type="molecule type" value="Genomic_DNA"/>
</dbReference>
<keyword evidence="3" id="KW-1185">Reference proteome</keyword>
<dbReference type="STRING" id="69004.A0A182QCA3"/>
<keyword evidence="1" id="KW-0175">Coiled coil</keyword>
<dbReference type="Proteomes" id="UP000075886">
    <property type="component" value="Unassembled WGS sequence"/>
</dbReference>
<feature type="coiled-coil region" evidence="1">
    <location>
        <begin position="67"/>
        <end position="375"/>
    </location>
</feature>
<proteinExistence type="predicted"/>
<dbReference type="PANTHER" id="PTHR18911">
    <property type="entry name" value="CTCL TUMOR ANTIGEN HD-CL-01"/>
    <property type="match status" value="1"/>
</dbReference>
<dbReference type="InterPro" id="IPR038830">
    <property type="entry name" value="CCDC186"/>
</dbReference>
<evidence type="ECO:0000313" key="3">
    <source>
        <dbReference type="Proteomes" id="UP000075886"/>
    </source>
</evidence>
<dbReference type="PANTHER" id="PTHR18911:SF5">
    <property type="entry name" value="COILED-COIL DOMAIN-CONTAINING PROTEIN 186"/>
    <property type="match status" value="1"/>
</dbReference>
<reference evidence="2" key="2">
    <citation type="submission" date="2020-05" db="UniProtKB">
        <authorList>
            <consortium name="EnsemblMetazoa"/>
        </authorList>
    </citation>
    <scope>IDENTIFICATION</scope>
    <source>
        <strain evidence="2">FAR1</strain>
    </source>
</reference>
<evidence type="ECO:0000313" key="2">
    <source>
        <dbReference type="EnsemblMetazoa" id="AFAF007297-PA"/>
    </source>
</evidence>